<evidence type="ECO:0000259" key="4">
    <source>
        <dbReference type="Pfam" id="PF00005"/>
    </source>
</evidence>
<dbReference type="Pfam" id="PF00005">
    <property type="entry name" value="ABC_tran"/>
    <property type="match status" value="1"/>
</dbReference>
<dbReference type="InterPro" id="IPR027417">
    <property type="entry name" value="P-loop_NTPase"/>
</dbReference>
<dbReference type="PANTHER" id="PTHR42794:SF1">
    <property type="entry name" value="HEMIN IMPORT ATP-BINDING PROTEIN HMUV"/>
    <property type="match status" value="1"/>
</dbReference>
<reference evidence="5 6" key="1">
    <citation type="submission" date="2018-06" db="EMBL/GenBank/DDBJ databases">
        <authorList>
            <consortium name="Pathogen Informatics"/>
            <person name="Doyle S."/>
        </authorList>
    </citation>
    <scope>NUCLEOTIDE SEQUENCE [LARGE SCALE GENOMIC DNA]</scope>
    <source>
        <strain evidence="5 6">NCTC10638</strain>
    </source>
</reference>
<dbReference type="EC" id="3.6.3.34" evidence="5"/>
<keyword evidence="5" id="KW-0067">ATP-binding</keyword>
<keyword evidence="5" id="KW-0547">Nucleotide-binding</keyword>
<evidence type="ECO:0000313" key="6">
    <source>
        <dbReference type="Proteomes" id="UP000254802"/>
    </source>
</evidence>
<dbReference type="Proteomes" id="UP000254802">
    <property type="component" value="Unassembled WGS sequence"/>
</dbReference>
<keyword evidence="2" id="KW-1278">Translocase</keyword>
<evidence type="ECO:0000256" key="1">
    <source>
        <dbReference type="ARBA" id="ARBA00022448"/>
    </source>
</evidence>
<dbReference type="SUPFAM" id="SSF52540">
    <property type="entry name" value="P-loop containing nucleoside triphosphate hydrolases"/>
    <property type="match status" value="1"/>
</dbReference>
<evidence type="ECO:0000313" key="5">
    <source>
        <dbReference type="EMBL" id="STY60549.1"/>
    </source>
</evidence>
<dbReference type="EMBL" id="UGPN01000002">
    <property type="protein sequence ID" value="STY60549.1"/>
    <property type="molecule type" value="Genomic_DNA"/>
</dbReference>
<dbReference type="PANTHER" id="PTHR42794">
    <property type="entry name" value="HEMIN IMPORT ATP-BINDING PROTEIN HMUV"/>
    <property type="match status" value="1"/>
</dbReference>
<feature type="domain" description="ABC transporter" evidence="4">
    <location>
        <begin position="3"/>
        <end position="66"/>
    </location>
</feature>
<keyword evidence="1" id="KW-0813">Transport</keyword>
<dbReference type="GO" id="GO:0016887">
    <property type="term" value="F:ATP hydrolysis activity"/>
    <property type="evidence" value="ECO:0007669"/>
    <property type="project" value="InterPro"/>
</dbReference>
<gene>
    <name evidence="5" type="primary">fhuC_2</name>
    <name evidence="5" type="ORF">NCTC10638_01754</name>
</gene>
<dbReference type="AlphaFoldDB" id="A0A378MYZ1"/>
<accession>A0A378MYZ1</accession>
<dbReference type="STRING" id="75985.WC39_10600"/>
<keyword evidence="5" id="KW-0378">Hydrolase</keyword>
<proteinExistence type="predicted"/>
<evidence type="ECO:0000256" key="3">
    <source>
        <dbReference type="ARBA" id="ARBA00037066"/>
    </source>
</evidence>
<sequence>MAHNGSGKSTLMRLLSGDITPTSGSILVDGLPLHQLSTKEAAKHIAYLPQRLPEAADFLVQETGCFRAISISKWLQKTNRI</sequence>
<name>A0A378MYZ1_MANHA</name>
<evidence type="ECO:0000256" key="2">
    <source>
        <dbReference type="ARBA" id="ARBA00022967"/>
    </source>
</evidence>
<dbReference type="InterPro" id="IPR003439">
    <property type="entry name" value="ABC_transporter-like_ATP-bd"/>
</dbReference>
<comment type="function">
    <text evidence="3">Part of the ABC transporter complex HmuTUV involved in hemin import. Responsible for energy coupling to the transport system.</text>
</comment>
<dbReference type="Gene3D" id="3.40.50.300">
    <property type="entry name" value="P-loop containing nucleotide triphosphate hydrolases"/>
    <property type="match status" value="1"/>
</dbReference>
<protein>
    <submittedName>
        <fullName evidence="5">Iron(3+)-hydroxamate import ATP-binding protein FhuC</fullName>
        <ecNumber evidence="5">3.6.3.34</ecNumber>
    </submittedName>
</protein>
<dbReference type="GO" id="GO:0005524">
    <property type="term" value="F:ATP binding"/>
    <property type="evidence" value="ECO:0007669"/>
    <property type="project" value="UniProtKB-KW"/>
</dbReference>
<organism evidence="5 6">
    <name type="scientific">Mannheimia haemolytica</name>
    <name type="common">Pasteurella haemolytica</name>
    <dbReference type="NCBI Taxonomy" id="75985"/>
    <lineage>
        <taxon>Bacteria</taxon>
        <taxon>Pseudomonadati</taxon>
        <taxon>Pseudomonadota</taxon>
        <taxon>Gammaproteobacteria</taxon>
        <taxon>Pasteurellales</taxon>
        <taxon>Pasteurellaceae</taxon>
        <taxon>Mannheimia</taxon>
    </lineage>
</organism>